<feature type="compositionally biased region" description="Polar residues" evidence="1">
    <location>
        <begin position="344"/>
        <end position="367"/>
    </location>
</feature>
<evidence type="ECO:0000313" key="3">
    <source>
        <dbReference type="Proteomes" id="UP000479190"/>
    </source>
</evidence>
<feature type="region of interest" description="Disordered" evidence="1">
    <location>
        <begin position="339"/>
        <end position="414"/>
    </location>
</feature>
<evidence type="ECO:0000313" key="2">
    <source>
        <dbReference type="EMBL" id="CAB0028072.1"/>
    </source>
</evidence>
<proteinExistence type="predicted"/>
<name>A0A6H5HUT9_9HYME</name>
<organism evidence="2 3">
    <name type="scientific">Trichogramma brassicae</name>
    <dbReference type="NCBI Taxonomy" id="86971"/>
    <lineage>
        <taxon>Eukaryota</taxon>
        <taxon>Metazoa</taxon>
        <taxon>Ecdysozoa</taxon>
        <taxon>Arthropoda</taxon>
        <taxon>Hexapoda</taxon>
        <taxon>Insecta</taxon>
        <taxon>Pterygota</taxon>
        <taxon>Neoptera</taxon>
        <taxon>Endopterygota</taxon>
        <taxon>Hymenoptera</taxon>
        <taxon>Apocrita</taxon>
        <taxon>Proctotrupomorpha</taxon>
        <taxon>Chalcidoidea</taxon>
        <taxon>Trichogrammatidae</taxon>
        <taxon>Trichogramma</taxon>
    </lineage>
</organism>
<reference evidence="2 3" key="1">
    <citation type="submission" date="2020-02" db="EMBL/GenBank/DDBJ databases">
        <authorList>
            <person name="Ferguson B K."/>
        </authorList>
    </citation>
    <scope>NUCLEOTIDE SEQUENCE [LARGE SCALE GENOMIC DNA]</scope>
</reference>
<keyword evidence="3" id="KW-1185">Reference proteome</keyword>
<sequence>KFPQLSDGGVRFSDPSHIRQENRHQTCRAKYLKKLEEKQQLARSQRRLMPYYVESLQHVHVATAKWNCRRARSTAIIRKGLLRSRVHTATGKPDGAATFPFGMFLRVQLSCRLCCGWTSTTSPHALQLKCEALLQPRSLTSCTQRVETKYLLFYFIQIVKLRIINRVCGVVAARMTDFRRKHIILRLLAYYMRPLPPTRGMDCKAIRYMRCARVPRLKRASSSEPAREKASQRLMEYVLKKDASTGGKLAPSVFARNQKFEVFLKLDDICWRKEPLIRKQKTADIEVGSQTRVPGIRRIADNESADNGVCLYPNSSIRNKKFSTVATLGMSEARKFAGIGRGLNTPNDEQQRQSARLQGIPGQSFQKSAEELASATKKKNADNPANDEDVSPYESPHDSADSSTSDGEFEKTITEKEVIEGDKRTVETSASLENKNIVELTSSLENKDDALDTHTMTTTKFELPRFWRTAPKAWFTQAESHVCQQHNGR</sequence>
<evidence type="ECO:0000256" key="1">
    <source>
        <dbReference type="SAM" id="MobiDB-lite"/>
    </source>
</evidence>
<protein>
    <submittedName>
        <fullName evidence="2">Uncharacterized protein</fullName>
    </submittedName>
</protein>
<dbReference type="Proteomes" id="UP000479190">
    <property type="component" value="Unassembled WGS sequence"/>
</dbReference>
<dbReference type="EMBL" id="CADCXV010000069">
    <property type="protein sequence ID" value="CAB0028072.1"/>
    <property type="molecule type" value="Genomic_DNA"/>
</dbReference>
<gene>
    <name evidence="2" type="ORF">TBRA_LOCUS302</name>
</gene>
<feature type="non-terminal residue" evidence="2">
    <location>
        <position position="1"/>
    </location>
</feature>
<dbReference type="AlphaFoldDB" id="A0A6H5HUT9"/>
<accession>A0A6H5HUT9</accession>